<evidence type="ECO:0000313" key="2">
    <source>
        <dbReference type="Proteomes" id="UP000077143"/>
    </source>
</evidence>
<organism evidence="1 2">
    <name type="scientific">Mycobacterium adipatum</name>
    <dbReference type="NCBI Taxonomy" id="1682113"/>
    <lineage>
        <taxon>Bacteria</taxon>
        <taxon>Bacillati</taxon>
        <taxon>Actinomycetota</taxon>
        <taxon>Actinomycetes</taxon>
        <taxon>Mycobacteriales</taxon>
        <taxon>Mycobacteriaceae</taxon>
        <taxon>Mycobacterium</taxon>
    </lineage>
</organism>
<dbReference type="AlphaFoldDB" id="A0A172URL9"/>
<dbReference type="OrthoDB" id="4733456at2"/>
<protein>
    <submittedName>
        <fullName evidence="1">Uncharacterized protein</fullName>
    </submittedName>
</protein>
<sequence>MNSVLRQQIQSACDDVHRDPEDNAAIDRLRRLLGAHQGVSHATWRRLVELACDQLFDDPEDHDTRDRLLLLLAARGSVTL</sequence>
<accession>A0A172URL9</accession>
<dbReference type="Proteomes" id="UP000077143">
    <property type="component" value="Chromosome"/>
</dbReference>
<gene>
    <name evidence="1" type="ORF">A7U43_22035</name>
</gene>
<dbReference type="RefSeq" id="WP_067999395.1">
    <property type="nucleotide sequence ID" value="NZ_CP015596.1"/>
</dbReference>
<dbReference type="EMBL" id="CP015596">
    <property type="protein sequence ID" value="ANE81608.1"/>
    <property type="molecule type" value="Genomic_DNA"/>
</dbReference>
<reference evidence="1 2" key="1">
    <citation type="submission" date="2016-05" db="EMBL/GenBank/DDBJ databases">
        <title>Complete genome sequence of a phthalic acid esters degrading Mycobacterium sp. YC-RL4.</title>
        <authorList>
            <person name="Ren L."/>
            <person name="Fan S."/>
            <person name="Ruth N."/>
            <person name="Jia Y."/>
            <person name="Wang J."/>
            <person name="Qiao C."/>
        </authorList>
    </citation>
    <scope>NUCLEOTIDE SEQUENCE [LARGE SCALE GENOMIC DNA]</scope>
    <source>
        <strain evidence="1 2">YC-RL4</strain>
    </source>
</reference>
<evidence type="ECO:0000313" key="1">
    <source>
        <dbReference type="EMBL" id="ANE81608.1"/>
    </source>
</evidence>
<dbReference type="KEGG" id="madi:A7U43_22035"/>
<proteinExistence type="predicted"/>
<name>A0A172URL9_9MYCO</name>
<keyword evidence="2" id="KW-1185">Reference proteome</keyword>